<gene>
    <name evidence="2" type="ORF">KCG46_00265</name>
</gene>
<proteinExistence type="predicted"/>
<evidence type="ECO:0000256" key="1">
    <source>
        <dbReference type="SAM" id="Phobius"/>
    </source>
</evidence>
<feature type="transmembrane region" description="Helical" evidence="1">
    <location>
        <begin position="43"/>
        <end position="61"/>
    </location>
</feature>
<evidence type="ECO:0000313" key="2">
    <source>
        <dbReference type="EMBL" id="MBV7258003.1"/>
    </source>
</evidence>
<name>A0A9X1F288_9SPHN</name>
<sequence>MLLEDVALIAFLAIIIVTVIDWRRGKTAIGKLQLTKKGDPEKYWMALVIYFNMAFGLFWLAGQAAQREPASDQEAGSQTVVLEVVEI</sequence>
<dbReference type="EMBL" id="JAGSPC010000001">
    <property type="protein sequence ID" value="MBV7258003.1"/>
    <property type="molecule type" value="Genomic_DNA"/>
</dbReference>
<keyword evidence="3" id="KW-1185">Reference proteome</keyword>
<comment type="caution">
    <text evidence="2">The sequence shown here is derived from an EMBL/GenBank/DDBJ whole genome shotgun (WGS) entry which is preliminary data.</text>
</comment>
<dbReference type="Proteomes" id="UP001138681">
    <property type="component" value="Unassembled WGS sequence"/>
</dbReference>
<accession>A0A9X1F288</accession>
<evidence type="ECO:0000313" key="3">
    <source>
        <dbReference type="Proteomes" id="UP001138681"/>
    </source>
</evidence>
<feature type="transmembrane region" description="Helical" evidence="1">
    <location>
        <begin position="6"/>
        <end position="22"/>
    </location>
</feature>
<keyword evidence="1" id="KW-1133">Transmembrane helix</keyword>
<organism evidence="2 3">
    <name type="scientific">Erythrobacter crassostreae</name>
    <dbReference type="NCBI Taxonomy" id="2828328"/>
    <lineage>
        <taxon>Bacteria</taxon>
        <taxon>Pseudomonadati</taxon>
        <taxon>Pseudomonadota</taxon>
        <taxon>Alphaproteobacteria</taxon>
        <taxon>Sphingomonadales</taxon>
        <taxon>Erythrobacteraceae</taxon>
        <taxon>Erythrobacter/Porphyrobacter group</taxon>
        <taxon>Erythrobacter</taxon>
    </lineage>
</organism>
<dbReference type="AlphaFoldDB" id="A0A9X1F288"/>
<keyword evidence="1" id="KW-0812">Transmembrane</keyword>
<protein>
    <submittedName>
        <fullName evidence="2">Uncharacterized protein</fullName>
    </submittedName>
</protein>
<keyword evidence="1" id="KW-0472">Membrane</keyword>
<reference evidence="2" key="1">
    <citation type="submission" date="2021-04" db="EMBL/GenBank/DDBJ databases">
        <authorList>
            <person name="Pira H."/>
            <person name="Risdian C."/>
            <person name="Wink J."/>
        </authorList>
    </citation>
    <scope>NUCLEOTIDE SEQUENCE</scope>
    <source>
        <strain evidence="2">WH158</strain>
    </source>
</reference>
<dbReference type="RefSeq" id="WP_218403381.1">
    <property type="nucleotide sequence ID" value="NZ_JAGSPC010000001.1"/>
</dbReference>